<organism evidence="4 5">
    <name type="scientific">Rickenella mellea</name>
    <dbReference type="NCBI Taxonomy" id="50990"/>
    <lineage>
        <taxon>Eukaryota</taxon>
        <taxon>Fungi</taxon>
        <taxon>Dikarya</taxon>
        <taxon>Basidiomycota</taxon>
        <taxon>Agaricomycotina</taxon>
        <taxon>Agaricomycetes</taxon>
        <taxon>Hymenochaetales</taxon>
        <taxon>Rickenellaceae</taxon>
        <taxon>Rickenella</taxon>
    </lineage>
</organism>
<evidence type="ECO:0000256" key="3">
    <source>
        <dbReference type="SAM" id="SignalP"/>
    </source>
</evidence>
<dbReference type="AlphaFoldDB" id="A0A4Y7Q791"/>
<feature type="signal peptide" evidence="3">
    <location>
        <begin position="1"/>
        <end position="20"/>
    </location>
</feature>
<dbReference type="InterPro" id="IPR010905">
    <property type="entry name" value="Glyco_hydro_88"/>
</dbReference>
<dbReference type="STRING" id="50990.A0A4Y7Q791"/>
<feature type="compositionally biased region" description="Low complexity" evidence="2">
    <location>
        <begin position="365"/>
        <end position="387"/>
    </location>
</feature>
<dbReference type="EMBL" id="ML170170">
    <property type="protein sequence ID" value="TDL23507.1"/>
    <property type="molecule type" value="Genomic_DNA"/>
</dbReference>
<evidence type="ECO:0000313" key="4">
    <source>
        <dbReference type="EMBL" id="TDL23507.1"/>
    </source>
</evidence>
<dbReference type="PANTHER" id="PTHR41814">
    <property type="entry name" value="EXPRESSED PROTEIN"/>
    <property type="match status" value="1"/>
</dbReference>
<name>A0A4Y7Q791_9AGAM</name>
<dbReference type="InterPro" id="IPR008928">
    <property type="entry name" value="6-hairpin_glycosidase_sf"/>
</dbReference>
<feature type="region of interest" description="Disordered" evidence="2">
    <location>
        <begin position="354"/>
        <end position="387"/>
    </location>
</feature>
<dbReference type="Gene3D" id="1.50.10.10">
    <property type="match status" value="1"/>
</dbReference>
<proteinExistence type="predicted"/>
<dbReference type="VEuPathDB" id="FungiDB:BD410DRAFT_163489"/>
<sequence length="488" mass="51507">MHTRHTFLVSALALSVGAAAQNLTDAQITLIKTRLAQSANQSWELGTRAQALLELESPSLSVLSPVRLPPPTTLNSTTLANFTTVVSIAEAVVAARPTGTAPQPLIANGAAGDPASLGVAVIMANWTGQGNSSVNYADAATQELQYLLTKVPQTSDGAISHRQEQVELWSDFVYMVPPFLAYYGVTSQNRTLLTQAYTQISLYRSHLRDLNASVNPYNTTTSPPSSPSLSSAPQANPGVGLWSHIILGNATDLGHWSTGNGWAAAGMLRVLGTIKNSQYANVMKGQIKDLGKWVDEIHDAIYPHLQPSGLFFNYADNNSSFQDAASTALLAATVYRQALLTGTHRHLPAAEKSRKALFSPSINNTSQAPSPTTSTKPKSTTTSSASASTSVDSTALINMAHFTADGYLTPVVNPHQFGIELVPNDATSGAENLPGSPEAQAFVLELQAAWRDWVAKGSPGANGAISLGRGRVGVVVGWVLVGVLVGFL</sequence>
<dbReference type="GO" id="GO:0005975">
    <property type="term" value="P:carbohydrate metabolic process"/>
    <property type="evidence" value="ECO:0007669"/>
    <property type="project" value="InterPro"/>
</dbReference>
<reference evidence="4 5" key="1">
    <citation type="submission" date="2018-06" db="EMBL/GenBank/DDBJ databases">
        <title>A transcriptomic atlas of mushroom development highlights an independent origin of complex multicellularity.</title>
        <authorList>
            <consortium name="DOE Joint Genome Institute"/>
            <person name="Krizsan K."/>
            <person name="Almasi E."/>
            <person name="Merenyi Z."/>
            <person name="Sahu N."/>
            <person name="Viragh M."/>
            <person name="Koszo T."/>
            <person name="Mondo S."/>
            <person name="Kiss B."/>
            <person name="Balint B."/>
            <person name="Kues U."/>
            <person name="Barry K."/>
            <person name="Hegedus J.C."/>
            <person name="Henrissat B."/>
            <person name="Johnson J."/>
            <person name="Lipzen A."/>
            <person name="Ohm R."/>
            <person name="Nagy I."/>
            <person name="Pangilinan J."/>
            <person name="Yan J."/>
            <person name="Xiong Y."/>
            <person name="Grigoriev I.V."/>
            <person name="Hibbett D.S."/>
            <person name="Nagy L.G."/>
        </authorList>
    </citation>
    <scope>NUCLEOTIDE SEQUENCE [LARGE SCALE GENOMIC DNA]</scope>
    <source>
        <strain evidence="4 5">SZMC22713</strain>
    </source>
</reference>
<dbReference type="OrthoDB" id="4138492at2759"/>
<evidence type="ECO:0000256" key="1">
    <source>
        <dbReference type="ARBA" id="ARBA00022801"/>
    </source>
</evidence>
<protein>
    <recommendedName>
        <fullName evidence="6">Six-hairpin glycosidase</fullName>
    </recommendedName>
</protein>
<keyword evidence="3" id="KW-0732">Signal</keyword>
<feature type="region of interest" description="Disordered" evidence="2">
    <location>
        <begin position="214"/>
        <end position="234"/>
    </location>
</feature>
<dbReference type="Proteomes" id="UP000294933">
    <property type="component" value="Unassembled WGS sequence"/>
</dbReference>
<dbReference type="GO" id="GO:0016787">
    <property type="term" value="F:hydrolase activity"/>
    <property type="evidence" value="ECO:0007669"/>
    <property type="project" value="UniProtKB-KW"/>
</dbReference>
<keyword evidence="5" id="KW-1185">Reference proteome</keyword>
<dbReference type="SUPFAM" id="SSF48208">
    <property type="entry name" value="Six-hairpin glycosidases"/>
    <property type="match status" value="1"/>
</dbReference>
<accession>A0A4Y7Q791</accession>
<dbReference type="PANTHER" id="PTHR41814:SF1">
    <property type="entry name" value="CELLULASE"/>
    <property type="match status" value="1"/>
</dbReference>
<evidence type="ECO:0000256" key="2">
    <source>
        <dbReference type="SAM" id="MobiDB-lite"/>
    </source>
</evidence>
<dbReference type="Pfam" id="PF07470">
    <property type="entry name" value="Glyco_hydro_88"/>
    <property type="match status" value="1"/>
</dbReference>
<feature type="chain" id="PRO_5021301766" description="Six-hairpin glycosidase" evidence="3">
    <location>
        <begin position="21"/>
        <end position="488"/>
    </location>
</feature>
<dbReference type="InterPro" id="IPR012341">
    <property type="entry name" value="6hp_glycosidase-like_sf"/>
</dbReference>
<evidence type="ECO:0008006" key="6">
    <source>
        <dbReference type="Google" id="ProtNLM"/>
    </source>
</evidence>
<evidence type="ECO:0000313" key="5">
    <source>
        <dbReference type="Proteomes" id="UP000294933"/>
    </source>
</evidence>
<keyword evidence="1" id="KW-0378">Hydrolase</keyword>
<feature type="compositionally biased region" description="Low complexity" evidence="2">
    <location>
        <begin position="219"/>
        <end position="231"/>
    </location>
</feature>
<gene>
    <name evidence="4" type="ORF">BD410DRAFT_163489</name>
</gene>